<dbReference type="InterPro" id="IPR023214">
    <property type="entry name" value="HAD_sf"/>
</dbReference>
<evidence type="ECO:0000256" key="1">
    <source>
        <dbReference type="ARBA" id="ARBA00022842"/>
    </source>
</evidence>
<keyword evidence="1" id="KW-0460">Magnesium</keyword>
<name>B9HD35_POPTR</name>
<dbReference type="STRING" id="3694.B9HD35"/>
<organism evidence="2 3">
    <name type="scientific">Populus trichocarpa</name>
    <name type="common">Western balsam poplar</name>
    <name type="synonym">Populus balsamifera subsp. trichocarpa</name>
    <dbReference type="NCBI Taxonomy" id="3694"/>
    <lineage>
        <taxon>Eukaryota</taxon>
        <taxon>Viridiplantae</taxon>
        <taxon>Streptophyta</taxon>
        <taxon>Embryophyta</taxon>
        <taxon>Tracheophyta</taxon>
        <taxon>Spermatophyta</taxon>
        <taxon>Magnoliopsida</taxon>
        <taxon>eudicotyledons</taxon>
        <taxon>Gunneridae</taxon>
        <taxon>Pentapetalae</taxon>
        <taxon>rosids</taxon>
        <taxon>fabids</taxon>
        <taxon>Malpighiales</taxon>
        <taxon>Salicaceae</taxon>
        <taxon>Saliceae</taxon>
        <taxon>Populus</taxon>
    </lineage>
</organism>
<evidence type="ECO:0000313" key="3">
    <source>
        <dbReference type="Proteomes" id="UP000006729"/>
    </source>
</evidence>
<dbReference type="InParanoid" id="B9HD35"/>
<dbReference type="eggNOG" id="KOG0204">
    <property type="taxonomic scope" value="Eukaryota"/>
</dbReference>
<sequence>MEFIQAIERITTKPRGKEELPFLMALCVAYWKMKIMSRGGNCLPSDKLLLWQCLQKKRDVVALIVANNLHDTPALRQEDNGLVKADWGTRMARDHLDLMLCDGTWSPLPNIIKCSRCASENFQKFIQPELAMIVSRLSTATIFSISLGQALTTPIQLSWSTIMHMQ</sequence>
<dbReference type="Gene3D" id="3.40.50.1000">
    <property type="entry name" value="HAD superfamily/HAD-like"/>
    <property type="match status" value="1"/>
</dbReference>
<accession>B9HD35</accession>
<proteinExistence type="predicted"/>
<dbReference type="PANTHER" id="PTHR24093">
    <property type="entry name" value="CATION TRANSPORTING ATPASE"/>
    <property type="match status" value="1"/>
</dbReference>
<reference evidence="2 3" key="1">
    <citation type="journal article" date="2006" name="Science">
        <title>The genome of black cottonwood, Populus trichocarpa (Torr. &amp; Gray).</title>
        <authorList>
            <person name="Tuskan G.A."/>
            <person name="Difazio S."/>
            <person name="Jansson S."/>
            <person name="Bohlmann J."/>
            <person name="Grigoriev I."/>
            <person name="Hellsten U."/>
            <person name="Putnam N."/>
            <person name="Ralph S."/>
            <person name="Rombauts S."/>
            <person name="Salamov A."/>
            <person name="Schein J."/>
            <person name="Sterck L."/>
            <person name="Aerts A."/>
            <person name="Bhalerao R.R."/>
            <person name="Bhalerao R.P."/>
            <person name="Blaudez D."/>
            <person name="Boerjan W."/>
            <person name="Brun A."/>
            <person name="Brunner A."/>
            <person name="Busov V."/>
            <person name="Campbell M."/>
            <person name="Carlson J."/>
            <person name="Chalot M."/>
            <person name="Chapman J."/>
            <person name="Chen G.L."/>
            <person name="Cooper D."/>
            <person name="Coutinho P.M."/>
            <person name="Couturier J."/>
            <person name="Covert S."/>
            <person name="Cronk Q."/>
            <person name="Cunningham R."/>
            <person name="Davis J."/>
            <person name="Degroeve S."/>
            <person name="Dejardin A."/>
            <person name="Depamphilis C."/>
            <person name="Detter J."/>
            <person name="Dirks B."/>
            <person name="Dubchak I."/>
            <person name="Duplessis S."/>
            <person name="Ehlting J."/>
            <person name="Ellis B."/>
            <person name="Gendler K."/>
            <person name="Goodstein D."/>
            <person name="Gribskov M."/>
            <person name="Grimwood J."/>
            <person name="Groover A."/>
            <person name="Gunter L."/>
            <person name="Hamberger B."/>
            <person name="Heinze B."/>
            <person name="Helariutta Y."/>
            <person name="Henrissat B."/>
            <person name="Holligan D."/>
            <person name="Holt R."/>
            <person name="Huang W."/>
            <person name="Islam-Faridi N."/>
            <person name="Jones S."/>
            <person name="Jones-Rhoades M."/>
            <person name="Jorgensen R."/>
            <person name="Joshi C."/>
            <person name="Kangasjarvi J."/>
            <person name="Karlsson J."/>
            <person name="Kelleher C."/>
            <person name="Kirkpatrick R."/>
            <person name="Kirst M."/>
            <person name="Kohler A."/>
            <person name="Kalluri U."/>
            <person name="Larimer F."/>
            <person name="Leebens-Mack J."/>
            <person name="Leple J.C."/>
            <person name="Locascio P."/>
            <person name="Lou Y."/>
            <person name="Lucas S."/>
            <person name="Martin F."/>
            <person name="Montanini B."/>
            <person name="Napoli C."/>
            <person name="Nelson D.R."/>
            <person name="Nelson C."/>
            <person name="Nieminen K."/>
            <person name="Nilsson O."/>
            <person name="Pereda V."/>
            <person name="Peter G."/>
            <person name="Philippe R."/>
            <person name="Pilate G."/>
            <person name="Poliakov A."/>
            <person name="Razumovskaya J."/>
            <person name="Richardson P."/>
            <person name="Rinaldi C."/>
            <person name="Ritland K."/>
            <person name="Rouze P."/>
            <person name="Ryaboy D."/>
            <person name="Schmutz J."/>
            <person name="Schrader J."/>
            <person name="Segerman B."/>
            <person name="Shin H."/>
            <person name="Siddiqui A."/>
            <person name="Sterky F."/>
            <person name="Terry A."/>
            <person name="Tsai C.J."/>
            <person name="Uberbacher E."/>
            <person name="Unneberg P."/>
            <person name="Vahala J."/>
            <person name="Wall K."/>
            <person name="Wessler S."/>
            <person name="Yang G."/>
            <person name="Yin T."/>
            <person name="Douglas C."/>
            <person name="Marra M."/>
            <person name="Sandberg G."/>
            <person name="Van de Peer Y."/>
            <person name="Rokhsar D."/>
        </authorList>
    </citation>
    <scope>NUCLEOTIDE SEQUENCE [LARGE SCALE GENOMIC DNA]</scope>
    <source>
        <strain evidence="3">cv. Nisqually</strain>
    </source>
</reference>
<keyword evidence="3" id="KW-1185">Reference proteome</keyword>
<dbReference type="EMBL" id="CM009295">
    <property type="protein sequence ID" value="PNT29208.1"/>
    <property type="molecule type" value="Genomic_DNA"/>
</dbReference>
<evidence type="ECO:0000313" key="2">
    <source>
        <dbReference type="EMBL" id="PNT29208.1"/>
    </source>
</evidence>
<gene>
    <name evidence="2" type="ORF">POPTR_006G016600</name>
</gene>
<dbReference type="AlphaFoldDB" id="B9HD35"/>
<dbReference type="PANTHER" id="PTHR24093:SF470">
    <property type="entry name" value="CALCIUM-TRANSPORTING ATPASE 12, PLASMA MEMBRANE-TYPE-LIKE"/>
    <property type="match status" value="1"/>
</dbReference>
<dbReference type="Proteomes" id="UP000006729">
    <property type="component" value="Chromosome 6"/>
</dbReference>
<dbReference type="HOGENOM" id="CLU_1809493_0_0_1"/>
<protein>
    <submittedName>
        <fullName evidence="2">Uncharacterized protein</fullName>
    </submittedName>
</protein>